<keyword evidence="3" id="KW-1185">Reference proteome</keyword>
<keyword evidence="1" id="KW-0472">Membrane</keyword>
<keyword evidence="1" id="KW-0812">Transmembrane</keyword>
<evidence type="ECO:0000313" key="2">
    <source>
        <dbReference type="EMBL" id="WOL08107.1"/>
    </source>
</evidence>
<reference evidence="2 3" key="1">
    <citation type="submission" date="2023-10" db="EMBL/GenBank/DDBJ databases">
        <title>Chromosome-scale genome assembly provides insights into flower coloration mechanisms of Canna indica.</title>
        <authorList>
            <person name="Li C."/>
        </authorList>
    </citation>
    <scope>NUCLEOTIDE SEQUENCE [LARGE SCALE GENOMIC DNA]</scope>
    <source>
        <tissue evidence="2">Flower</tissue>
    </source>
</reference>
<accession>A0AAQ3KH80</accession>
<dbReference type="AlphaFoldDB" id="A0AAQ3KH80"/>
<sequence length="103" mass="10978">MPWFLAEKRGPQWKHGWREQALSSLSLPSPHLIAVFAIVMLFLSMSWYTNYKAQGRRARAPAAAAAGARAGATDGELAVGSLGVGVGARVDGLLPVFLPFSVV</sequence>
<evidence type="ECO:0000313" key="3">
    <source>
        <dbReference type="Proteomes" id="UP001327560"/>
    </source>
</evidence>
<protein>
    <submittedName>
        <fullName evidence="2">Uncharacterized protein</fullName>
    </submittedName>
</protein>
<dbReference type="Proteomes" id="UP001327560">
    <property type="component" value="Chromosome 5"/>
</dbReference>
<keyword evidence="1" id="KW-1133">Transmembrane helix</keyword>
<dbReference type="EMBL" id="CP136894">
    <property type="protein sequence ID" value="WOL08107.1"/>
    <property type="molecule type" value="Genomic_DNA"/>
</dbReference>
<gene>
    <name evidence="2" type="ORF">Cni_G16859</name>
</gene>
<proteinExistence type="predicted"/>
<feature type="transmembrane region" description="Helical" evidence="1">
    <location>
        <begin position="31"/>
        <end position="49"/>
    </location>
</feature>
<evidence type="ECO:0000256" key="1">
    <source>
        <dbReference type="SAM" id="Phobius"/>
    </source>
</evidence>
<name>A0AAQ3KH80_9LILI</name>
<organism evidence="2 3">
    <name type="scientific">Canna indica</name>
    <name type="common">Indian-shot</name>
    <dbReference type="NCBI Taxonomy" id="4628"/>
    <lineage>
        <taxon>Eukaryota</taxon>
        <taxon>Viridiplantae</taxon>
        <taxon>Streptophyta</taxon>
        <taxon>Embryophyta</taxon>
        <taxon>Tracheophyta</taxon>
        <taxon>Spermatophyta</taxon>
        <taxon>Magnoliopsida</taxon>
        <taxon>Liliopsida</taxon>
        <taxon>Zingiberales</taxon>
        <taxon>Cannaceae</taxon>
        <taxon>Canna</taxon>
    </lineage>
</organism>